<keyword evidence="1" id="KW-0614">Plasmid</keyword>
<proteinExistence type="predicted"/>
<protein>
    <submittedName>
        <fullName evidence="1">Uncharacterized protein</fullName>
    </submittedName>
</protein>
<evidence type="ECO:0000313" key="1">
    <source>
        <dbReference type="EMBL" id="CRY84289.1"/>
    </source>
</evidence>
<reference evidence="2" key="1">
    <citation type="submission" date="2015-03" db="EMBL/GenBank/DDBJ databases">
        <authorList>
            <consortium name="Pathogen Informatics"/>
        </authorList>
    </citation>
    <scope>NUCLEOTIDE SEQUENCE [LARGE SCALE GENOMIC DNA]</scope>
    <source>
        <strain evidence="2">NCTC11134</strain>
        <plasmid evidence="2">2</plasmid>
    </source>
</reference>
<accession>A0A0H5PAJ0</accession>
<gene>
    <name evidence="1" type="ORF">ERS450000_05955</name>
</gene>
<name>A0A0H5PAJ0_NOCFR</name>
<dbReference type="EMBL" id="LN868939">
    <property type="protein sequence ID" value="CRY84289.1"/>
    <property type="molecule type" value="Genomic_DNA"/>
</dbReference>
<dbReference type="AlphaFoldDB" id="A0A0H5PAJ0"/>
<dbReference type="RefSeq" id="WP_011210501.1">
    <property type="nucleotide sequence ID" value="NZ_CP031418.1"/>
</dbReference>
<dbReference type="KEGG" id="nfr:ERS450000_05955"/>
<organism evidence="1 2">
    <name type="scientific">Nocardia farcinica</name>
    <dbReference type="NCBI Taxonomy" id="37329"/>
    <lineage>
        <taxon>Bacteria</taxon>
        <taxon>Bacillati</taxon>
        <taxon>Actinomycetota</taxon>
        <taxon>Actinomycetes</taxon>
        <taxon>Mycobacteriales</taxon>
        <taxon>Nocardiaceae</taxon>
        <taxon>Nocardia</taxon>
    </lineage>
</organism>
<dbReference type="Proteomes" id="UP000057820">
    <property type="component" value="Plasmid 2"/>
</dbReference>
<evidence type="ECO:0000313" key="2">
    <source>
        <dbReference type="Proteomes" id="UP000057820"/>
    </source>
</evidence>
<geneLocation type="plasmid" evidence="1">
    <name>2</name>
</geneLocation>
<dbReference type="GeneID" id="61134642"/>
<sequence length="93" mass="10234">MTATAPPDFAYLERAEKLIRDLPAGTRFANADIYARMRAAGWPDMAEPRRFGPMVQRLWRAGVIEKAGVSATTTRSHGGVASIWQRSTTGDPE</sequence>